<organism evidence="2 3">
    <name type="scientific">Phytophthora rubi</name>
    <dbReference type="NCBI Taxonomy" id="129364"/>
    <lineage>
        <taxon>Eukaryota</taxon>
        <taxon>Sar</taxon>
        <taxon>Stramenopiles</taxon>
        <taxon>Oomycota</taxon>
        <taxon>Peronosporomycetes</taxon>
        <taxon>Peronosporales</taxon>
        <taxon>Peronosporaceae</taxon>
        <taxon>Phytophthora</taxon>
    </lineage>
</organism>
<comment type="caution">
    <text evidence="2">The sequence shown here is derived from an EMBL/GenBank/DDBJ whole genome shotgun (WGS) entry which is preliminary data.</text>
</comment>
<evidence type="ECO:0000313" key="2">
    <source>
        <dbReference type="EMBL" id="KAE8990531.1"/>
    </source>
</evidence>
<dbReference type="AlphaFoldDB" id="A0A6A3J7R5"/>
<name>A0A6A3J7R5_9STRA</name>
<gene>
    <name evidence="2" type="ORF">PR001_g21460</name>
</gene>
<evidence type="ECO:0000313" key="3">
    <source>
        <dbReference type="Proteomes" id="UP000429607"/>
    </source>
</evidence>
<dbReference type="EMBL" id="QXFV01002248">
    <property type="protein sequence ID" value="KAE8990531.1"/>
    <property type="molecule type" value="Genomic_DNA"/>
</dbReference>
<reference evidence="2 3" key="1">
    <citation type="submission" date="2018-09" db="EMBL/GenBank/DDBJ databases">
        <title>Genomic investigation of the strawberry pathogen Phytophthora fragariae indicates pathogenicity is determined by transcriptional variation in three key races.</title>
        <authorList>
            <person name="Adams T.M."/>
            <person name="Armitage A.D."/>
            <person name="Sobczyk M.K."/>
            <person name="Bates H.J."/>
            <person name="Dunwell J.M."/>
            <person name="Nellist C.F."/>
            <person name="Harrison R.J."/>
        </authorList>
    </citation>
    <scope>NUCLEOTIDE SEQUENCE [LARGE SCALE GENOMIC DNA]</scope>
    <source>
        <strain evidence="2 3">SCRP249</strain>
    </source>
</reference>
<protein>
    <submittedName>
        <fullName evidence="2">Uncharacterized protein</fullName>
    </submittedName>
</protein>
<feature type="region of interest" description="Disordered" evidence="1">
    <location>
        <begin position="71"/>
        <end position="117"/>
    </location>
</feature>
<accession>A0A6A3J7R5</accession>
<proteinExistence type="predicted"/>
<evidence type="ECO:0000256" key="1">
    <source>
        <dbReference type="SAM" id="MobiDB-lite"/>
    </source>
</evidence>
<feature type="compositionally biased region" description="Acidic residues" evidence="1">
    <location>
        <begin position="74"/>
        <end position="107"/>
    </location>
</feature>
<dbReference type="Proteomes" id="UP000429607">
    <property type="component" value="Unassembled WGS sequence"/>
</dbReference>
<sequence length="138" mass="15395">MEMRIANFVYESGSAFRIVELPSFTFMMNGANRVLTIPSAKKSHGEKPLPPVVYNLATLGDDPIIENVPSVYFDADDSDDDDDDDDVSSSSDDEDFDEDADDEDSEEVNSAARAEQDIVIQEPLDYFIDNSYDHLGEQ</sequence>